<protein>
    <submittedName>
        <fullName evidence="2">Uncharacterized protein</fullName>
    </submittedName>
</protein>
<organism evidence="2 3">
    <name type="scientific">Nitratireductor thuwali</name>
    <dbReference type="NCBI Taxonomy" id="2267699"/>
    <lineage>
        <taxon>Bacteria</taxon>
        <taxon>Pseudomonadati</taxon>
        <taxon>Pseudomonadota</taxon>
        <taxon>Alphaproteobacteria</taxon>
        <taxon>Hyphomicrobiales</taxon>
        <taxon>Phyllobacteriaceae</taxon>
        <taxon>Nitratireductor</taxon>
    </lineage>
</organism>
<sequence>MDKIDPRLREMVKRLGEALETEPSPVKSPDDLFAPPPWPRAQMNVMFRVLAGDMDLPSRCPDRRCRRTGDCRGGIGGDCEACVPLWSAADLARLEAAWLALALAWSCETERHHVLAAMLGYGDRPAGAWLR</sequence>
<dbReference type="Proteomes" id="UP001342418">
    <property type="component" value="Chromosome"/>
</dbReference>
<dbReference type="RefSeq" id="WP_338528747.1">
    <property type="nucleotide sequence ID" value="NZ_CP030941.1"/>
</dbReference>
<keyword evidence="3" id="KW-1185">Reference proteome</keyword>
<gene>
    <name evidence="2" type="ORF">NTH_00757</name>
</gene>
<proteinExistence type="predicted"/>
<dbReference type="EMBL" id="CP030941">
    <property type="protein sequence ID" value="UUP16312.1"/>
    <property type="molecule type" value="Genomic_DNA"/>
</dbReference>
<evidence type="ECO:0000313" key="3">
    <source>
        <dbReference type="Proteomes" id="UP001342418"/>
    </source>
</evidence>
<evidence type="ECO:0000256" key="1">
    <source>
        <dbReference type="SAM" id="MobiDB-lite"/>
    </source>
</evidence>
<name>A0ABY5MET9_9HYPH</name>
<feature type="region of interest" description="Disordered" evidence="1">
    <location>
        <begin position="16"/>
        <end position="35"/>
    </location>
</feature>
<reference evidence="2 3" key="1">
    <citation type="submission" date="2018-07" db="EMBL/GenBank/DDBJ databases">
        <title>Genome sequence of Nitratireductor thuwali#1536.</title>
        <authorList>
            <person name="Michoud G."/>
            <person name="Merlino G."/>
            <person name="Sefrji F.O."/>
            <person name="Daffonchio D."/>
        </authorList>
    </citation>
    <scope>NUCLEOTIDE SEQUENCE [LARGE SCALE GENOMIC DNA]</scope>
    <source>
        <strain evidence="3">Nit1536</strain>
    </source>
</reference>
<evidence type="ECO:0000313" key="2">
    <source>
        <dbReference type="EMBL" id="UUP16312.1"/>
    </source>
</evidence>
<accession>A0ABY5MET9</accession>